<comment type="caution">
    <text evidence="5">The sequence shown here is derived from an EMBL/GenBank/DDBJ whole genome shotgun (WGS) entry which is preliminary data.</text>
</comment>
<evidence type="ECO:0000313" key="6">
    <source>
        <dbReference type="Proteomes" id="UP001082899"/>
    </source>
</evidence>
<dbReference type="EMBL" id="JAPMXC010000001">
    <property type="protein sequence ID" value="MCY0385900.1"/>
    <property type="molecule type" value="Genomic_DNA"/>
</dbReference>
<dbReference type="PANTHER" id="PTHR43309">
    <property type="entry name" value="5-OXOPROLINASE SUBUNIT C"/>
    <property type="match status" value="1"/>
</dbReference>
<dbReference type="RefSeq" id="WP_267845040.1">
    <property type="nucleotide sequence ID" value="NZ_JAPMXC010000001.1"/>
</dbReference>
<feature type="domain" description="Carboxyltransferase" evidence="4">
    <location>
        <begin position="23"/>
        <end position="328"/>
    </location>
</feature>
<dbReference type="InterPro" id="IPR029000">
    <property type="entry name" value="Cyclophilin-like_dom_sf"/>
</dbReference>
<keyword evidence="2" id="KW-0378">Hydrolase</keyword>
<protein>
    <submittedName>
        <fullName evidence="5">Biotin-dependent carboxyltransferase family protein</fullName>
    </submittedName>
</protein>
<sequence>MIEILSNAGLATVQDQGRRGSLRFGVGHSGAMDRVALSIANIMLGNDENAAGIEIPVFPFRVRFDADSDFVLSGAPGTATLGDTPVLPMWLTHARAGQILTIRQPARGARRYLQLAGGIDVPLVLGSRSTQLRGAFGGLAGRALRRGDRLASAPLHPEQAGADAGKPRFGVMSPDMALPCGASGQDAAPGQPCVAGPGGQIVTLRVLPAAEYALYTDASLAGFWNADWLVTPQSNRYGYRLEGPGLVPTRAIEKRSHGIVPGVIQVPHSGQPIIQLSDAQPSGGYPKVGTVIEADLWRVAQAPIGATLRFVQTTFAEAVAAGEALAQYIAQVRLAVALHREYPQS</sequence>
<proteinExistence type="predicted"/>
<evidence type="ECO:0000259" key="4">
    <source>
        <dbReference type="SMART" id="SM00797"/>
    </source>
</evidence>
<evidence type="ECO:0000313" key="5">
    <source>
        <dbReference type="EMBL" id="MCY0385900.1"/>
    </source>
</evidence>
<dbReference type="SMART" id="SM00797">
    <property type="entry name" value="AHS2"/>
    <property type="match status" value="1"/>
</dbReference>
<name>A0ABT3ZH99_9BURK</name>
<gene>
    <name evidence="5" type="ORF">OVY01_01315</name>
</gene>
<evidence type="ECO:0000256" key="2">
    <source>
        <dbReference type="ARBA" id="ARBA00022801"/>
    </source>
</evidence>
<organism evidence="5 6">
    <name type="scientific">Robbsia betulipollinis</name>
    <dbReference type="NCBI Taxonomy" id="2981849"/>
    <lineage>
        <taxon>Bacteria</taxon>
        <taxon>Pseudomonadati</taxon>
        <taxon>Pseudomonadota</taxon>
        <taxon>Betaproteobacteria</taxon>
        <taxon>Burkholderiales</taxon>
        <taxon>Burkholderiaceae</taxon>
        <taxon>Robbsia</taxon>
    </lineage>
</organism>
<evidence type="ECO:0000256" key="1">
    <source>
        <dbReference type="ARBA" id="ARBA00022741"/>
    </source>
</evidence>
<dbReference type="InterPro" id="IPR003778">
    <property type="entry name" value="CT_A_B"/>
</dbReference>
<dbReference type="Proteomes" id="UP001082899">
    <property type="component" value="Unassembled WGS sequence"/>
</dbReference>
<dbReference type="Gene3D" id="2.40.100.10">
    <property type="entry name" value="Cyclophilin-like"/>
    <property type="match status" value="1"/>
</dbReference>
<reference evidence="5" key="1">
    <citation type="submission" date="2022-11" db="EMBL/GenBank/DDBJ databases">
        <title>Robbsia betulipollinis sp. nov., isolated from pollen of birch (Betula pendula).</title>
        <authorList>
            <person name="Shi H."/>
            <person name="Ambika Manirajan B."/>
            <person name="Ratering S."/>
            <person name="Geissler-Plaum R."/>
            <person name="Schnell S."/>
        </authorList>
    </citation>
    <scope>NUCLEOTIDE SEQUENCE</scope>
    <source>
        <strain evidence="5">Bb-Pol-6</strain>
    </source>
</reference>
<dbReference type="InterPro" id="IPR052708">
    <property type="entry name" value="PxpC"/>
</dbReference>
<accession>A0ABT3ZH99</accession>
<keyword evidence="1" id="KW-0547">Nucleotide-binding</keyword>
<keyword evidence="6" id="KW-1185">Reference proteome</keyword>
<dbReference type="SUPFAM" id="SSF50891">
    <property type="entry name" value="Cyclophilin-like"/>
    <property type="match status" value="1"/>
</dbReference>
<keyword evidence="3" id="KW-0067">ATP-binding</keyword>
<evidence type="ECO:0000256" key="3">
    <source>
        <dbReference type="ARBA" id="ARBA00022840"/>
    </source>
</evidence>
<dbReference type="Pfam" id="PF02626">
    <property type="entry name" value="CT_A_B"/>
    <property type="match status" value="1"/>
</dbReference>
<dbReference type="PANTHER" id="PTHR43309:SF3">
    <property type="entry name" value="5-OXOPROLINASE SUBUNIT C"/>
    <property type="match status" value="1"/>
</dbReference>
<dbReference type="NCBIfam" id="TIGR00724">
    <property type="entry name" value="urea_amlyse_rel"/>
    <property type="match status" value="1"/>
</dbReference>